<reference evidence="2 3" key="1">
    <citation type="journal article" date="2019" name="G3 (Bethesda)">
        <title>Sequencing of a Wild Apple (Malus baccata) Genome Unravels the Differences Between Cultivated and Wild Apple Species Regarding Disease Resistance and Cold Tolerance.</title>
        <authorList>
            <person name="Chen X."/>
        </authorList>
    </citation>
    <scope>NUCLEOTIDE SEQUENCE [LARGE SCALE GENOMIC DNA]</scope>
    <source>
        <strain evidence="3">cv. Shandingzi</strain>
        <tissue evidence="2">Leaves</tissue>
    </source>
</reference>
<name>A0A540K691_MALBA</name>
<dbReference type="SUPFAM" id="SSF82649">
    <property type="entry name" value="SufE/NifU"/>
    <property type="match status" value="1"/>
</dbReference>
<protein>
    <recommendedName>
        <fullName evidence="1">Fe-S metabolism associated domain-containing protein</fullName>
    </recommendedName>
</protein>
<dbReference type="InterPro" id="IPR003808">
    <property type="entry name" value="Fe-S_metab-assoc_dom"/>
</dbReference>
<dbReference type="AlphaFoldDB" id="A0A540K691"/>
<proteinExistence type="predicted"/>
<evidence type="ECO:0000259" key="1">
    <source>
        <dbReference type="Pfam" id="PF02657"/>
    </source>
</evidence>
<evidence type="ECO:0000313" key="3">
    <source>
        <dbReference type="Proteomes" id="UP000315295"/>
    </source>
</evidence>
<dbReference type="STRING" id="106549.A0A540K691"/>
<sequence>MDSPNSTNESVHISHSPKLTFSLFDDSGWVDSNWVMGCTARVWLRAEMDDEGNMRFMADIDFEITRGFCSCLLSMVDGASPDEVLRVKTDDFVVLQCGIFSVKLNG</sequence>
<comment type="caution">
    <text evidence="2">The sequence shown here is derived from an EMBL/GenBank/DDBJ whole genome shotgun (WGS) entry which is preliminary data.</text>
</comment>
<gene>
    <name evidence="2" type="ORF">C1H46_044723</name>
</gene>
<keyword evidence="3" id="KW-1185">Reference proteome</keyword>
<dbReference type="Proteomes" id="UP000315295">
    <property type="component" value="Unassembled WGS sequence"/>
</dbReference>
<organism evidence="2 3">
    <name type="scientific">Malus baccata</name>
    <name type="common">Siberian crab apple</name>
    <name type="synonym">Pyrus baccata</name>
    <dbReference type="NCBI Taxonomy" id="106549"/>
    <lineage>
        <taxon>Eukaryota</taxon>
        <taxon>Viridiplantae</taxon>
        <taxon>Streptophyta</taxon>
        <taxon>Embryophyta</taxon>
        <taxon>Tracheophyta</taxon>
        <taxon>Spermatophyta</taxon>
        <taxon>Magnoliopsida</taxon>
        <taxon>eudicotyledons</taxon>
        <taxon>Gunneridae</taxon>
        <taxon>Pentapetalae</taxon>
        <taxon>rosids</taxon>
        <taxon>fabids</taxon>
        <taxon>Rosales</taxon>
        <taxon>Rosaceae</taxon>
        <taxon>Amygdaloideae</taxon>
        <taxon>Maleae</taxon>
        <taxon>Malus</taxon>
    </lineage>
</organism>
<dbReference type="EMBL" id="VIEB01002604">
    <property type="protein sequence ID" value="TQD69745.1"/>
    <property type="molecule type" value="Genomic_DNA"/>
</dbReference>
<feature type="domain" description="Fe-S metabolism associated" evidence="1">
    <location>
        <begin position="26"/>
        <end position="93"/>
    </location>
</feature>
<evidence type="ECO:0000313" key="2">
    <source>
        <dbReference type="EMBL" id="TQD69745.1"/>
    </source>
</evidence>
<dbReference type="Pfam" id="PF02657">
    <property type="entry name" value="SufE"/>
    <property type="match status" value="1"/>
</dbReference>
<dbReference type="PANTHER" id="PTHR43597">
    <property type="entry name" value="SULFUR ACCEPTOR PROTEIN CSDE"/>
    <property type="match status" value="1"/>
</dbReference>
<accession>A0A540K691</accession>
<dbReference type="PANTHER" id="PTHR43597:SF6">
    <property type="entry name" value="FE-S METABOLISM ASSOCIATED DOMAIN-CONTAINING PROTEIN"/>
    <property type="match status" value="1"/>
</dbReference>
<dbReference type="Gene3D" id="3.90.1010.10">
    <property type="match status" value="1"/>
</dbReference>